<reference evidence="1" key="1">
    <citation type="submission" date="2021-02" db="EMBL/GenBank/DDBJ databases">
        <authorList>
            <person name="Dougan E. K."/>
            <person name="Rhodes N."/>
            <person name="Thang M."/>
            <person name="Chan C."/>
        </authorList>
    </citation>
    <scope>NUCLEOTIDE SEQUENCE</scope>
</reference>
<comment type="caution">
    <text evidence="1">The sequence shown here is derived from an EMBL/GenBank/DDBJ whole genome shotgun (WGS) entry which is preliminary data.</text>
</comment>
<protein>
    <submittedName>
        <fullName evidence="1">Uncharacterized protein</fullName>
    </submittedName>
</protein>
<proteinExistence type="predicted"/>
<keyword evidence="2" id="KW-1185">Reference proteome</keyword>
<name>A0A812LXA1_9DINO</name>
<dbReference type="EMBL" id="CAJNDS010001113">
    <property type="protein sequence ID" value="CAE7248349.1"/>
    <property type="molecule type" value="Genomic_DNA"/>
</dbReference>
<accession>A0A812LXA1</accession>
<evidence type="ECO:0000313" key="1">
    <source>
        <dbReference type="EMBL" id="CAE7248349.1"/>
    </source>
</evidence>
<dbReference type="AlphaFoldDB" id="A0A812LXA1"/>
<sequence>MLDQLKDCTHELLNGKLKLDAMAAFCPPAQATHMNEVRVQSDKKQENQCHEYGTTDGGKELQQGQEKAQANEERLGPFCPCFLTQLTLTLRPGINHLVDETRSRSIFA</sequence>
<gene>
    <name evidence="1" type="ORF">SNAT2548_LOCUS12018</name>
</gene>
<dbReference type="Proteomes" id="UP000604046">
    <property type="component" value="Unassembled WGS sequence"/>
</dbReference>
<evidence type="ECO:0000313" key="2">
    <source>
        <dbReference type="Proteomes" id="UP000604046"/>
    </source>
</evidence>
<organism evidence="1 2">
    <name type="scientific">Symbiodinium natans</name>
    <dbReference type="NCBI Taxonomy" id="878477"/>
    <lineage>
        <taxon>Eukaryota</taxon>
        <taxon>Sar</taxon>
        <taxon>Alveolata</taxon>
        <taxon>Dinophyceae</taxon>
        <taxon>Suessiales</taxon>
        <taxon>Symbiodiniaceae</taxon>
        <taxon>Symbiodinium</taxon>
    </lineage>
</organism>